<proteinExistence type="predicted"/>
<organism evidence="1 2">
    <name type="scientific">Austropuccinia psidii MF-1</name>
    <dbReference type="NCBI Taxonomy" id="1389203"/>
    <lineage>
        <taxon>Eukaryota</taxon>
        <taxon>Fungi</taxon>
        <taxon>Dikarya</taxon>
        <taxon>Basidiomycota</taxon>
        <taxon>Pucciniomycotina</taxon>
        <taxon>Pucciniomycetes</taxon>
        <taxon>Pucciniales</taxon>
        <taxon>Sphaerophragmiaceae</taxon>
        <taxon>Austropuccinia</taxon>
    </lineage>
</organism>
<name>A0A9Q3P2V0_9BASI</name>
<evidence type="ECO:0000313" key="2">
    <source>
        <dbReference type="Proteomes" id="UP000765509"/>
    </source>
</evidence>
<keyword evidence="2" id="KW-1185">Reference proteome</keyword>
<accession>A0A9Q3P2V0</accession>
<comment type="caution">
    <text evidence="1">The sequence shown here is derived from an EMBL/GenBank/DDBJ whole genome shotgun (WGS) entry which is preliminary data.</text>
</comment>
<reference evidence="1" key="1">
    <citation type="submission" date="2021-03" db="EMBL/GenBank/DDBJ databases">
        <title>Draft genome sequence of rust myrtle Austropuccinia psidii MF-1, a brazilian biotype.</title>
        <authorList>
            <person name="Quecine M.C."/>
            <person name="Pachon D.M.R."/>
            <person name="Bonatelli M.L."/>
            <person name="Correr F.H."/>
            <person name="Franceschini L.M."/>
            <person name="Leite T.F."/>
            <person name="Margarido G.R.A."/>
            <person name="Almeida C.A."/>
            <person name="Ferrarezi J.A."/>
            <person name="Labate C.A."/>
        </authorList>
    </citation>
    <scope>NUCLEOTIDE SEQUENCE</scope>
    <source>
        <strain evidence="1">MF-1</strain>
    </source>
</reference>
<dbReference type="EMBL" id="AVOT02053353">
    <property type="protein sequence ID" value="MBW0548195.1"/>
    <property type="molecule type" value="Genomic_DNA"/>
</dbReference>
<sequence length="86" mass="9272">MVTLSGPNFMIPNQGIKIQHPFLRRTLQLISLAIHGGYQKTIQGPQPPGTAGVGLAIQFRIIQRPIIRGITLFQSVVKAASTSAPL</sequence>
<dbReference type="Proteomes" id="UP000765509">
    <property type="component" value="Unassembled WGS sequence"/>
</dbReference>
<protein>
    <submittedName>
        <fullName evidence="1">Uncharacterized protein</fullName>
    </submittedName>
</protein>
<dbReference type="AlphaFoldDB" id="A0A9Q3P2V0"/>
<evidence type="ECO:0000313" key="1">
    <source>
        <dbReference type="EMBL" id="MBW0548195.1"/>
    </source>
</evidence>
<gene>
    <name evidence="1" type="ORF">O181_087910</name>
</gene>